<keyword evidence="1" id="KW-0479">Metal-binding</keyword>
<evidence type="ECO:0000256" key="3">
    <source>
        <dbReference type="ARBA" id="ARBA00022786"/>
    </source>
</evidence>
<organism evidence="8 9">
    <name type="scientific">Caenorhabditis nigoni</name>
    <dbReference type="NCBI Taxonomy" id="1611254"/>
    <lineage>
        <taxon>Eukaryota</taxon>
        <taxon>Metazoa</taxon>
        <taxon>Ecdysozoa</taxon>
        <taxon>Nematoda</taxon>
        <taxon>Chromadorea</taxon>
        <taxon>Rhabditida</taxon>
        <taxon>Rhabditina</taxon>
        <taxon>Rhabditomorpha</taxon>
        <taxon>Rhabditoidea</taxon>
        <taxon>Rhabditidae</taxon>
        <taxon>Peloderinae</taxon>
        <taxon>Caenorhabditis</taxon>
    </lineage>
</organism>
<evidence type="ECO:0000256" key="5">
    <source>
        <dbReference type="SAM" id="MobiDB-lite"/>
    </source>
</evidence>
<sequence length="996" mass="115215">MSRILGFLLILLLAVDVALGAGDSRHKGTEVIRQKRQYLGYGYGMGYPYSYGYGYNPYMMYRPYPMYGMGMGMPYYRPYGFWGNFSNYIKMDPSTSCSTQDDTISNYAETWILDYDPVDHEELQNESMFEKPRGERRWLGREHHRGKERLHNAVKDRTFIEKTVRATEPLSKNATKKIKASTRDGMEFNVIYSLDKKNRWETTNTVSLLGATPENLNAEVVEKNGLALLNPEESTIAVHSRQVDPTKEPGDFDIRTAKSSGKGQHYSNFLPATREFSKKANARTMTIREEQPSEKAPVAEPTISYNIYKTHPSQGLVGGQMFKSRLVSKSGLNRTNKKLDMDFYNDEEDFDDDEEYEYEYEESRPSDAVLDLASLTVGNRAEKQSRKNNRKDSELSYEFVEALEQETEYSHLLDIHNYLRKEGYMFEDADITFHNQKDNIEHQMKELEKEEKLIIKELRPKQYLLDVSRWCQLDGEVKDGETTTVIVITHLKKNVYNVLVNSTLPCHPSKRGSDYLRRQISSAMTIREAVTRITTELITHRKVIETMKLASEFYERKTVSELIHDSSEWENQLVNMDWPNQNYHATWANSEELSQIGGKLEWNDLCAMVRKEGTSETVHASEGVCGLCSKEKRSHELFLVNDETEIKCTECLREEFYRELRAKRIPIDLQIQAADELEFLPTFIPLTIVNLYIRMVSETIYKDLGATGDFKKCPSCKSAVFFEEGPSGNTAKVQNRSCPCGYSWCKHCEKAPHWPMKCGDYAEWQEKWLLRYAMTIAQGSGKTNLLQITCSCGRKIFNVLLSQEWFQCPVCKVHVDEETMKTFRKNYYFPYSPRFRKLVESDYNILNQGFNEAPFVPRVAIYTDFSKIPVIRESVVTTCKAARDIRYDVHSRNRSINREHILIRKGAMEKDVVDNLLGTSVYLVENVTAWMYVTKQHDRTIEKHLESVMEHRKNLVELLEGEDSDLINACVDKLQRFINIVISAVVLKMEASENSS</sequence>
<dbReference type="SUPFAM" id="SSF57850">
    <property type="entry name" value="RING/U-box"/>
    <property type="match status" value="1"/>
</dbReference>
<keyword evidence="3" id="KW-0833">Ubl conjugation pathway</keyword>
<evidence type="ECO:0000256" key="1">
    <source>
        <dbReference type="ARBA" id="ARBA00022723"/>
    </source>
</evidence>
<dbReference type="GO" id="GO:0008270">
    <property type="term" value="F:zinc ion binding"/>
    <property type="evidence" value="ECO:0007669"/>
    <property type="project" value="UniProtKB-KW"/>
</dbReference>
<keyword evidence="6" id="KW-0732">Signal</keyword>
<dbReference type="Pfam" id="PF01485">
    <property type="entry name" value="IBR"/>
    <property type="match status" value="1"/>
</dbReference>
<feature type="chain" id="PRO_5013680513" description="IBR domain-containing protein" evidence="6">
    <location>
        <begin position="21"/>
        <end position="996"/>
    </location>
</feature>
<dbReference type="Proteomes" id="UP000230233">
    <property type="component" value="Chromosome V"/>
</dbReference>
<feature type="signal peptide" evidence="6">
    <location>
        <begin position="1"/>
        <end position="20"/>
    </location>
</feature>
<dbReference type="PANTHER" id="PTHR31063:SF4">
    <property type="entry name" value="IBR DOMAIN-CONTAINING PROTEIN"/>
    <property type="match status" value="1"/>
</dbReference>
<dbReference type="OrthoDB" id="5787359at2759"/>
<feature type="compositionally biased region" description="Polar residues" evidence="5">
    <location>
        <begin position="257"/>
        <end position="267"/>
    </location>
</feature>
<dbReference type="AlphaFoldDB" id="A0A2G5TEY2"/>
<accession>A0A2G5TEY2</accession>
<dbReference type="CDD" id="cd20335">
    <property type="entry name" value="BRcat_RBR"/>
    <property type="match status" value="1"/>
</dbReference>
<dbReference type="STRING" id="1611254.A0A2G5TEY2"/>
<proteinExistence type="predicted"/>
<feature type="compositionally biased region" description="Basic and acidic residues" evidence="5">
    <location>
        <begin position="241"/>
        <end position="256"/>
    </location>
</feature>
<gene>
    <name evidence="8" type="primary">Cnig_chr_V.g18654</name>
    <name evidence="8" type="ORF">B9Z55_018654</name>
</gene>
<dbReference type="InterPro" id="IPR002867">
    <property type="entry name" value="IBR_dom"/>
</dbReference>
<evidence type="ECO:0000259" key="7">
    <source>
        <dbReference type="Pfam" id="PF01485"/>
    </source>
</evidence>
<dbReference type="EMBL" id="PDUG01000005">
    <property type="protein sequence ID" value="PIC25905.1"/>
    <property type="molecule type" value="Genomic_DNA"/>
</dbReference>
<feature type="region of interest" description="Disordered" evidence="5">
    <location>
        <begin position="240"/>
        <end position="267"/>
    </location>
</feature>
<evidence type="ECO:0000256" key="6">
    <source>
        <dbReference type="SAM" id="SignalP"/>
    </source>
</evidence>
<dbReference type="PANTHER" id="PTHR31063">
    <property type="entry name" value="PROTEIN CBG08668"/>
    <property type="match status" value="1"/>
</dbReference>
<keyword evidence="4" id="KW-0862">Zinc</keyword>
<comment type="caution">
    <text evidence="8">The sequence shown here is derived from an EMBL/GenBank/DDBJ whole genome shotgun (WGS) entry which is preliminary data.</text>
</comment>
<evidence type="ECO:0000256" key="2">
    <source>
        <dbReference type="ARBA" id="ARBA00022771"/>
    </source>
</evidence>
<reference evidence="9" key="1">
    <citation type="submission" date="2017-10" db="EMBL/GenBank/DDBJ databases">
        <title>Rapid genome shrinkage in a self-fertile nematode reveals novel sperm competition proteins.</title>
        <authorList>
            <person name="Yin D."/>
            <person name="Schwarz E.M."/>
            <person name="Thomas C.G."/>
            <person name="Felde R.L."/>
            <person name="Korf I.F."/>
            <person name="Cutter A.D."/>
            <person name="Schartner C.M."/>
            <person name="Ralston E.J."/>
            <person name="Meyer B.J."/>
            <person name="Haag E.S."/>
        </authorList>
    </citation>
    <scope>NUCLEOTIDE SEQUENCE [LARGE SCALE GENOMIC DNA]</scope>
    <source>
        <strain evidence="9">JU1422</strain>
    </source>
</reference>
<evidence type="ECO:0000313" key="8">
    <source>
        <dbReference type="EMBL" id="PIC25905.1"/>
    </source>
</evidence>
<keyword evidence="9" id="KW-1185">Reference proteome</keyword>
<evidence type="ECO:0000256" key="4">
    <source>
        <dbReference type="ARBA" id="ARBA00022833"/>
    </source>
</evidence>
<name>A0A2G5TEY2_9PELO</name>
<protein>
    <recommendedName>
        <fullName evidence="7">IBR domain-containing protein</fullName>
    </recommendedName>
</protein>
<evidence type="ECO:0000313" key="9">
    <source>
        <dbReference type="Proteomes" id="UP000230233"/>
    </source>
</evidence>
<keyword evidence="2" id="KW-0863">Zinc-finger</keyword>
<feature type="domain" description="IBR" evidence="7">
    <location>
        <begin position="705"/>
        <end position="758"/>
    </location>
</feature>